<evidence type="ECO:0000256" key="4">
    <source>
        <dbReference type="ARBA" id="ARBA00022722"/>
    </source>
</evidence>
<keyword evidence="4" id="KW-0540">Nuclease</keyword>
<dbReference type="InterPro" id="IPR050951">
    <property type="entry name" value="Retrovirus_Pol_polyprotein"/>
</dbReference>
<dbReference type="GO" id="GO:0004519">
    <property type="term" value="F:endonuclease activity"/>
    <property type="evidence" value="ECO:0007669"/>
    <property type="project" value="UniProtKB-KW"/>
</dbReference>
<dbReference type="AlphaFoldDB" id="A0A0J7K6K4"/>
<feature type="compositionally biased region" description="Low complexity" evidence="8">
    <location>
        <begin position="672"/>
        <end position="683"/>
    </location>
</feature>
<dbReference type="InterPro" id="IPR021109">
    <property type="entry name" value="Peptidase_aspartic_dom_sf"/>
</dbReference>
<dbReference type="SMART" id="SM00343">
    <property type="entry name" value="ZnF_C2HC"/>
    <property type="match status" value="3"/>
</dbReference>
<keyword evidence="2" id="KW-0808">Transferase</keyword>
<feature type="compositionally biased region" description="Polar residues" evidence="8">
    <location>
        <begin position="758"/>
        <end position="772"/>
    </location>
</feature>
<name>A0A0J7K6K4_LASNI</name>
<feature type="compositionally biased region" description="Polar residues" evidence="8">
    <location>
        <begin position="689"/>
        <end position="719"/>
    </location>
</feature>
<gene>
    <name evidence="10" type="ORF">RF55_15295</name>
</gene>
<dbReference type="PANTHER" id="PTHR37984">
    <property type="entry name" value="PROTEIN CBG26694"/>
    <property type="match status" value="1"/>
</dbReference>
<accession>A0A0J7K6K4</accession>
<dbReference type="PROSITE" id="PS50878">
    <property type="entry name" value="RT_POL"/>
    <property type="match status" value="1"/>
</dbReference>
<evidence type="ECO:0000256" key="5">
    <source>
        <dbReference type="ARBA" id="ARBA00022759"/>
    </source>
</evidence>
<dbReference type="InterPro" id="IPR043128">
    <property type="entry name" value="Rev_trsase/Diguanyl_cyclase"/>
</dbReference>
<evidence type="ECO:0000256" key="3">
    <source>
        <dbReference type="ARBA" id="ARBA00022695"/>
    </source>
</evidence>
<comment type="caution">
    <text evidence="10">The sequence shown here is derived from an EMBL/GenBank/DDBJ whole genome shotgun (WGS) entry which is preliminary data.</text>
</comment>
<keyword evidence="7" id="KW-0695">RNA-directed DNA polymerase</keyword>
<dbReference type="GO" id="GO:0008233">
    <property type="term" value="F:peptidase activity"/>
    <property type="evidence" value="ECO:0007669"/>
    <property type="project" value="UniProtKB-KW"/>
</dbReference>
<dbReference type="PANTHER" id="PTHR37984:SF5">
    <property type="entry name" value="PROTEIN NYNRIN-LIKE"/>
    <property type="match status" value="1"/>
</dbReference>
<keyword evidence="3" id="KW-0548">Nucleotidyltransferase</keyword>
<sequence length="1200" mass="135945">MSDGTRSKSNKDEVDKLYKVALTDKKSKSKLISSTSGTVHTSTPIRTPKDISKQIDLSLNSTLTEGNLSDSTLIADSPEPDSDGSVDITIQKFTAPTNIINKFENDSEIFETMALQNPFATLKYAVEAVPFFDGKNIPISYFIEGCEEAKSMLPKEAEAQFTKIIRTRIVGEARRTIQDQDFDSVSRLTEFLKKIYGPSKNAYQLQGELGCVYQMKEEDVVTYANRVKILGKQILEAMRSSGHALPDQNIKTSLEKDMCKCFIRGLKPEIEQRIARNLDVQDTVADALRIERELRVMTDLRQGQSIDSGQNQHTTRSKETCQICYKEGHTANNCRKLNHNQFTPQLNLGTDILICQICKKRGHSADKCRLRDPRSRQTINWCDKSGHSANNCWKKQNEQRNLGNNFKVNIDKVDNHITLMLDTGSGPNILKENFIPKDININYTNILKLNGINNYPVYTLGEITLTLFELPVSFHIVSSDFPIPQSGILGNDFFKQTSSKIDYAQGHLNVSGINVPFFSPETIVVSPRSESSFYVRIGNPEVKMGYIPKLKVEHGLYLGDTIVENNSGKAHLNIISTLDEEVEVRVPTLRLKPLSELFDDHESDIEAFDNQKGEAPIILEESVGIDGTNVNEEYRECDIINKIQEEDEDEIFENEENKTENKNKIKIKRGNKNYSNKNINNPKILGEGSYQTSPENINNSKILGEGSYQTSPENLNNPKTLGGGNYHTPPEGDNSRISEGSFQTSSGNSSSVDCEEGSYQTSLSNSTQSYSKNPKGRSLLSSLDIKFPKIGLSTKVKDNKQNTSHITMEDLLKEAQKYNLNIENLNIKNSRSIPSSKISTSSLNKSQEIIDKFLRKRKSKNKEKQRIDVANFDLHNCLVVSEETKENRFTKIMELLRLEHLNKKEQENIIKLITNSQDRFHIPGENLTATHVLQHQISTTDDQPINTRQYRFPQIHKEEINKQVEELLEGGIVKQSQSPYNTPIWIVPKKEDSKGNKRWRMVLDFRALNDKTIGDAYPLPNIVDILDQLGGAQYFSVCDLASGFHQIKMDPADGHKTAFTTPFGHYEFDRMPFGLKNAPATFQRLMDLVLTGLQGEELFVYMDDIVIYATSLEEHERKYNALIERLRQANLKLQPDKCEFLKTEVTYLGHVIGRDGVKPDPKKLEAVQQFPRPKTPKNIKQFLGLAGYYRRFIPNFSKLA</sequence>
<dbReference type="InterPro" id="IPR036875">
    <property type="entry name" value="Znf_CCHC_sf"/>
</dbReference>
<feature type="region of interest" description="Disordered" evidence="8">
    <location>
        <begin position="672"/>
        <end position="775"/>
    </location>
</feature>
<feature type="compositionally biased region" description="Low complexity" evidence="8">
    <location>
        <begin position="738"/>
        <end position="751"/>
    </location>
</feature>
<dbReference type="InterPro" id="IPR043502">
    <property type="entry name" value="DNA/RNA_pol_sf"/>
</dbReference>
<dbReference type="Gene3D" id="4.10.60.10">
    <property type="entry name" value="Zinc finger, CCHC-type"/>
    <property type="match status" value="1"/>
</dbReference>
<dbReference type="FunFam" id="3.10.10.10:FF:000007">
    <property type="entry name" value="Retrovirus-related Pol polyprotein from transposon 17.6-like Protein"/>
    <property type="match status" value="1"/>
</dbReference>
<dbReference type="GO" id="GO:0003964">
    <property type="term" value="F:RNA-directed DNA polymerase activity"/>
    <property type="evidence" value="ECO:0007669"/>
    <property type="project" value="UniProtKB-KW"/>
</dbReference>
<dbReference type="CDD" id="cd01647">
    <property type="entry name" value="RT_LTR"/>
    <property type="match status" value="1"/>
</dbReference>
<dbReference type="GO" id="GO:0008270">
    <property type="term" value="F:zinc ion binding"/>
    <property type="evidence" value="ECO:0007669"/>
    <property type="project" value="InterPro"/>
</dbReference>
<dbReference type="Gene3D" id="3.10.10.10">
    <property type="entry name" value="HIV Type 1 Reverse Transcriptase, subunit A, domain 1"/>
    <property type="match status" value="1"/>
</dbReference>
<dbReference type="STRING" id="67767.A0A0J7K6K4"/>
<keyword evidence="1" id="KW-0645">Protease</keyword>
<evidence type="ECO:0000256" key="2">
    <source>
        <dbReference type="ARBA" id="ARBA00022679"/>
    </source>
</evidence>
<dbReference type="GO" id="GO:0006508">
    <property type="term" value="P:proteolysis"/>
    <property type="evidence" value="ECO:0007669"/>
    <property type="project" value="UniProtKB-KW"/>
</dbReference>
<dbReference type="Gene3D" id="2.40.70.10">
    <property type="entry name" value="Acid Proteases"/>
    <property type="match status" value="1"/>
</dbReference>
<dbReference type="PaxDb" id="67767-A0A0J7K6K4"/>
<dbReference type="GO" id="GO:0003676">
    <property type="term" value="F:nucleic acid binding"/>
    <property type="evidence" value="ECO:0007669"/>
    <property type="project" value="InterPro"/>
</dbReference>
<evidence type="ECO:0000256" key="6">
    <source>
        <dbReference type="ARBA" id="ARBA00022801"/>
    </source>
</evidence>
<dbReference type="Gene3D" id="3.30.70.270">
    <property type="match status" value="2"/>
</dbReference>
<keyword evidence="5" id="KW-0255">Endonuclease</keyword>
<dbReference type="SUPFAM" id="SSF50630">
    <property type="entry name" value="Acid proteases"/>
    <property type="match status" value="1"/>
</dbReference>
<keyword evidence="11" id="KW-1185">Reference proteome</keyword>
<protein>
    <recommendedName>
        <fullName evidence="9">Reverse transcriptase domain-containing protein</fullName>
    </recommendedName>
</protein>
<evidence type="ECO:0000256" key="7">
    <source>
        <dbReference type="ARBA" id="ARBA00022918"/>
    </source>
</evidence>
<feature type="non-terminal residue" evidence="10">
    <location>
        <position position="1200"/>
    </location>
</feature>
<dbReference type="Pfam" id="PF00078">
    <property type="entry name" value="RVT_1"/>
    <property type="match status" value="1"/>
</dbReference>
<reference evidence="10 11" key="1">
    <citation type="submission" date="2015-04" db="EMBL/GenBank/DDBJ databases">
        <title>Lasius niger genome sequencing.</title>
        <authorList>
            <person name="Konorov E.A."/>
            <person name="Nikitin M.A."/>
            <person name="Kirill M.V."/>
            <person name="Chang P."/>
        </authorList>
    </citation>
    <scope>NUCLEOTIDE SEQUENCE [LARGE SCALE GENOMIC DNA]</scope>
    <source>
        <tissue evidence="10">Whole</tissue>
    </source>
</reference>
<proteinExistence type="predicted"/>
<dbReference type="OrthoDB" id="7541924at2759"/>
<evidence type="ECO:0000256" key="1">
    <source>
        <dbReference type="ARBA" id="ARBA00022670"/>
    </source>
</evidence>
<dbReference type="InterPro" id="IPR001878">
    <property type="entry name" value="Znf_CCHC"/>
</dbReference>
<evidence type="ECO:0000313" key="10">
    <source>
        <dbReference type="EMBL" id="KMQ85894.1"/>
    </source>
</evidence>
<feature type="region of interest" description="Disordered" evidence="8">
    <location>
        <begin position="28"/>
        <end position="47"/>
    </location>
</feature>
<keyword evidence="6" id="KW-0378">Hydrolase</keyword>
<evidence type="ECO:0000256" key="8">
    <source>
        <dbReference type="SAM" id="MobiDB-lite"/>
    </source>
</evidence>
<organism evidence="10 11">
    <name type="scientific">Lasius niger</name>
    <name type="common">Black garden ant</name>
    <dbReference type="NCBI Taxonomy" id="67767"/>
    <lineage>
        <taxon>Eukaryota</taxon>
        <taxon>Metazoa</taxon>
        <taxon>Ecdysozoa</taxon>
        <taxon>Arthropoda</taxon>
        <taxon>Hexapoda</taxon>
        <taxon>Insecta</taxon>
        <taxon>Pterygota</taxon>
        <taxon>Neoptera</taxon>
        <taxon>Endopterygota</taxon>
        <taxon>Hymenoptera</taxon>
        <taxon>Apocrita</taxon>
        <taxon>Aculeata</taxon>
        <taxon>Formicoidea</taxon>
        <taxon>Formicidae</taxon>
        <taxon>Formicinae</taxon>
        <taxon>Lasius</taxon>
        <taxon>Lasius</taxon>
    </lineage>
</organism>
<dbReference type="Proteomes" id="UP000036403">
    <property type="component" value="Unassembled WGS sequence"/>
</dbReference>
<evidence type="ECO:0000313" key="11">
    <source>
        <dbReference type="Proteomes" id="UP000036403"/>
    </source>
</evidence>
<feature type="domain" description="Reverse transcriptase" evidence="9">
    <location>
        <begin position="968"/>
        <end position="1152"/>
    </location>
</feature>
<dbReference type="EMBL" id="LBMM01012963">
    <property type="protein sequence ID" value="KMQ85894.1"/>
    <property type="molecule type" value="Genomic_DNA"/>
</dbReference>
<evidence type="ECO:0000259" key="9">
    <source>
        <dbReference type="PROSITE" id="PS50878"/>
    </source>
</evidence>
<dbReference type="SUPFAM" id="SSF56672">
    <property type="entry name" value="DNA/RNA polymerases"/>
    <property type="match status" value="1"/>
</dbReference>
<dbReference type="SUPFAM" id="SSF57756">
    <property type="entry name" value="Retrovirus zinc finger-like domains"/>
    <property type="match status" value="2"/>
</dbReference>
<dbReference type="InterPro" id="IPR000477">
    <property type="entry name" value="RT_dom"/>
</dbReference>